<keyword evidence="2" id="KW-0784">Thiamine biosynthesis</keyword>
<proteinExistence type="predicted"/>
<dbReference type="Gene3D" id="3.50.50.60">
    <property type="entry name" value="FAD/NAD(P)-binding domain"/>
    <property type="match status" value="1"/>
</dbReference>
<gene>
    <name evidence="6" type="primary">thiO</name>
    <name evidence="6" type="ORF">J6I44_08835</name>
</gene>
<dbReference type="SUPFAM" id="SSF54373">
    <property type="entry name" value="FAD-linked reductases, C-terminal domain"/>
    <property type="match status" value="1"/>
</dbReference>
<feature type="domain" description="FAD dependent oxidoreductase" evidence="5">
    <location>
        <begin position="8"/>
        <end position="351"/>
    </location>
</feature>
<evidence type="ECO:0000256" key="4">
    <source>
        <dbReference type="SAM" id="Phobius"/>
    </source>
</evidence>
<evidence type="ECO:0000256" key="3">
    <source>
        <dbReference type="ARBA" id="ARBA00023002"/>
    </source>
</evidence>
<dbReference type="EMBL" id="JAGGJA010000005">
    <property type="protein sequence ID" value="MCW9706960.1"/>
    <property type="molecule type" value="Genomic_DNA"/>
</dbReference>
<dbReference type="InterPro" id="IPR006076">
    <property type="entry name" value="FAD-dep_OxRdtase"/>
</dbReference>
<comment type="caution">
    <text evidence="6">The sequence shown here is derived from an EMBL/GenBank/DDBJ whole genome shotgun (WGS) entry which is preliminary data.</text>
</comment>
<dbReference type="GO" id="GO:0043799">
    <property type="term" value="F:glycine oxidase activity"/>
    <property type="evidence" value="ECO:0007669"/>
    <property type="project" value="UniProtKB-EC"/>
</dbReference>
<keyword evidence="4" id="KW-1133">Transmembrane helix</keyword>
<keyword evidence="7" id="KW-1185">Reference proteome</keyword>
<keyword evidence="3 6" id="KW-0560">Oxidoreductase</keyword>
<dbReference type="InterPro" id="IPR036188">
    <property type="entry name" value="FAD/NAD-bd_sf"/>
</dbReference>
<sequence length="375" mass="41602">MKKKPEHIAIIGGGVIGLSIGWQLLRKGAKVTLLERDEVGSHTSYVAAGMLAPYAEVGFEEIELMKLGQKSLQLYPEFLDQLAEDTDDLPTLDRCGTLMVGIDRDDTEQLRRLYDFREELELPVELMTGTAAREREPYLSPNVVSAVWLSQDAQIDNRKLLKALKQAFLNRGGMLYEQTSVDEIQRQDSSLYVGTAGEENPIAADAIVIAAGSWSGQLGGLPEKYGPLFRPEKGQIITLKQTRDCDLSCIVRSPRTYLVPKEDKTIRLGATSEDKGFDTEVTAGGLKYLLEYGWEVVPSIYDLPMVETIAGLRPAAKDNLPVIGPTSMPGVYMAGGHHRNGILLMPITAFEVSKEILDGKRSEVLHNFRPERFYE</sequence>
<dbReference type="Gene3D" id="3.30.9.10">
    <property type="entry name" value="D-Amino Acid Oxidase, subunit A, domain 2"/>
    <property type="match status" value="1"/>
</dbReference>
<accession>A0ABT3PM69</accession>
<dbReference type="PANTHER" id="PTHR13847:SF289">
    <property type="entry name" value="GLYCINE OXIDASE"/>
    <property type="match status" value="1"/>
</dbReference>
<dbReference type="InterPro" id="IPR012727">
    <property type="entry name" value="Gly_oxidase_ThiO"/>
</dbReference>
<dbReference type="NCBIfam" id="TIGR02352">
    <property type="entry name" value="thiamin_ThiO"/>
    <property type="match status" value="1"/>
</dbReference>
<evidence type="ECO:0000259" key="5">
    <source>
        <dbReference type="Pfam" id="PF01266"/>
    </source>
</evidence>
<dbReference type="RefSeq" id="WP_265765715.1">
    <property type="nucleotide sequence ID" value="NZ_JAGGJA010000005.1"/>
</dbReference>
<evidence type="ECO:0000313" key="7">
    <source>
        <dbReference type="Proteomes" id="UP001207918"/>
    </source>
</evidence>
<evidence type="ECO:0000256" key="2">
    <source>
        <dbReference type="ARBA" id="ARBA00022977"/>
    </source>
</evidence>
<organism evidence="6 7">
    <name type="scientific">Fodinibius salsisoli</name>
    <dbReference type="NCBI Taxonomy" id="2820877"/>
    <lineage>
        <taxon>Bacteria</taxon>
        <taxon>Pseudomonadati</taxon>
        <taxon>Balneolota</taxon>
        <taxon>Balneolia</taxon>
        <taxon>Balneolales</taxon>
        <taxon>Balneolaceae</taxon>
        <taxon>Fodinibius</taxon>
    </lineage>
</organism>
<protein>
    <submittedName>
        <fullName evidence="6">Glycine oxidase ThiO</fullName>
        <ecNumber evidence="6">1.4.3.19</ecNumber>
    </submittedName>
</protein>
<dbReference type="PANTHER" id="PTHR13847">
    <property type="entry name" value="SARCOSINE DEHYDROGENASE-RELATED"/>
    <property type="match status" value="1"/>
</dbReference>
<comment type="pathway">
    <text evidence="1">Cofactor biosynthesis; thiamine diphosphate biosynthesis.</text>
</comment>
<feature type="transmembrane region" description="Helical" evidence="4">
    <location>
        <begin position="7"/>
        <end position="25"/>
    </location>
</feature>
<dbReference type="SUPFAM" id="SSF51905">
    <property type="entry name" value="FAD/NAD(P)-binding domain"/>
    <property type="match status" value="1"/>
</dbReference>
<dbReference type="Pfam" id="PF01266">
    <property type="entry name" value="DAO"/>
    <property type="match status" value="1"/>
</dbReference>
<dbReference type="EC" id="1.4.3.19" evidence="6"/>
<name>A0ABT3PM69_9BACT</name>
<reference evidence="6 7" key="1">
    <citation type="submission" date="2021-03" db="EMBL/GenBank/DDBJ databases">
        <title>Aliifodinibius sp. nov., a new bacterium isolated from saline soil.</title>
        <authorList>
            <person name="Galisteo C."/>
            <person name="De La Haba R."/>
            <person name="Sanchez-Porro C."/>
            <person name="Ventosa A."/>
        </authorList>
    </citation>
    <scope>NUCLEOTIDE SEQUENCE [LARGE SCALE GENOMIC DNA]</scope>
    <source>
        <strain evidence="6 7">1BSP15-2V2</strain>
    </source>
</reference>
<keyword evidence="4" id="KW-0472">Membrane</keyword>
<keyword evidence="4" id="KW-0812">Transmembrane</keyword>
<evidence type="ECO:0000256" key="1">
    <source>
        <dbReference type="ARBA" id="ARBA00004948"/>
    </source>
</evidence>
<evidence type="ECO:0000313" key="6">
    <source>
        <dbReference type="EMBL" id="MCW9706960.1"/>
    </source>
</evidence>
<dbReference type="Proteomes" id="UP001207918">
    <property type="component" value="Unassembled WGS sequence"/>
</dbReference>